<name>A0A016EF27_BACFG</name>
<feature type="region of interest" description="Disordered" evidence="1">
    <location>
        <begin position="1"/>
        <end position="26"/>
    </location>
</feature>
<dbReference type="Proteomes" id="UP000020938">
    <property type="component" value="Unassembled WGS sequence"/>
</dbReference>
<sequence>MKSDRNGAADEALADKETSVHGIPAKPLQVTPLSVPLSLPE</sequence>
<accession>A0A016EF27</accession>
<evidence type="ECO:0000256" key="1">
    <source>
        <dbReference type="SAM" id="MobiDB-lite"/>
    </source>
</evidence>
<reference evidence="2 3" key="1">
    <citation type="submission" date="2014-02" db="EMBL/GenBank/DDBJ databases">
        <authorList>
            <person name="Sears C."/>
            <person name="Carroll K."/>
            <person name="Sack B.R."/>
            <person name="Qadri F."/>
            <person name="Myers L.L."/>
            <person name="Chung G.-T."/>
            <person name="Escheverria P."/>
            <person name="Fraser C.M."/>
            <person name="Sadzewicz L."/>
            <person name="Shefchek K.A."/>
            <person name="Tallon L."/>
            <person name="Das S.P."/>
            <person name="Daugherty S."/>
            <person name="Mongodin E.F."/>
        </authorList>
    </citation>
    <scope>NUCLEOTIDE SEQUENCE [LARGE SCALE GENOMIC DNA]</scope>
    <source>
        <strain evidence="2 3">3976T8</strain>
    </source>
</reference>
<evidence type="ECO:0000313" key="2">
    <source>
        <dbReference type="EMBL" id="EXZ75671.1"/>
    </source>
</evidence>
<proteinExistence type="predicted"/>
<organism evidence="2 3">
    <name type="scientific">Bacteroides fragilis str. 3976T8</name>
    <dbReference type="NCBI Taxonomy" id="1339314"/>
    <lineage>
        <taxon>Bacteria</taxon>
        <taxon>Pseudomonadati</taxon>
        <taxon>Bacteroidota</taxon>
        <taxon>Bacteroidia</taxon>
        <taxon>Bacteroidales</taxon>
        <taxon>Bacteroidaceae</taxon>
        <taxon>Bacteroides</taxon>
    </lineage>
</organism>
<comment type="caution">
    <text evidence="2">The sequence shown here is derived from an EMBL/GenBank/DDBJ whole genome shotgun (WGS) entry which is preliminary data.</text>
</comment>
<dbReference type="AlphaFoldDB" id="A0A016EF27"/>
<protein>
    <submittedName>
        <fullName evidence="2">Uncharacterized protein</fullName>
    </submittedName>
</protein>
<evidence type="ECO:0000313" key="3">
    <source>
        <dbReference type="Proteomes" id="UP000020938"/>
    </source>
</evidence>
<gene>
    <name evidence="2" type="ORF">M123_4787</name>
</gene>
<dbReference type="PATRIC" id="fig|1339314.3.peg.108"/>
<feature type="compositionally biased region" description="Basic and acidic residues" evidence="1">
    <location>
        <begin position="1"/>
        <end position="19"/>
    </location>
</feature>
<dbReference type="EMBL" id="JGDS01000015">
    <property type="protein sequence ID" value="EXZ75671.1"/>
    <property type="molecule type" value="Genomic_DNA"/>
</dbReference>